<dbReference type="Proteomes" id="UP000593576">
    <property type="component" value="Unassembled WGS sequence"/>
</dbReference>
<protein>
    <submittedName>
        <fullName evidence="1">Uncharacterized protein</fullName>
    </submittedName>
</protein>
<dbReference type="OrthoDB" id="10629059at2759"/>
<gene>
    <name evidence="1" type="ORF">Goshw_017031</name>
</gene>
<accession>A0A7J9NFI8</accession>
<evidence type="ECO:0000313" key="1">
    <source>
        <dbReference type="EMBL" id="MBA0882010.1"/>
    </source>
</evidence>
<reference evidence="1 2" key="1">
    <citation type="journal article" date="2019" name="Genome Biol. Evol.">
        <title>Insights into the evolution of the New World diploid cottons (Gossypium, subgenus Houzingenia) based on genome sequencing.</title>
        <authorList>
            <person name="Grover C.E."/>
            <person name="Arick M.A. 2nd"/>
            <person name="Thrash A."/>
            <person name="Conover J.L."/>
            <person name="Sanders W.S."/>
            <person name="Peterson D.G."/>
            <person name="Frelichowski J.E."/>
            <person name="Scheffler J.A."/>
            <person name="Scheffler B.E."/>
            <person name="Wendel J.F."/>
        </authorList>
    </citation>
    <scope>NUCLEOTIDE SEQUENCE [LARGE SCALE GENOMIC DNA]</scope>
    <source>
        <strain evidence="1">1</strain>
        <tissue evidence="1">Leaf</tissue>
    </source>
</reference>
<evidence type="ECO:0000313" key="2">
    <source>
        <dbReference type="Proteomes" id="UP000593576"/>
    </source>
</evidence>
<comment type="caution">
    <text evidence="1">The sequence shown here is derived from an EMBL/GenBank/DDBJ whole genome shotgun (WGS) entry which is preliminary data.</text>
</comment>
<keyword evidence="2" id="KW-1185">Reference proteome</keyword>
<dbReference type="EMBL" id="JABFAF010286312">
    <property type="protein sequence ID" value="MBA0882010.1"/>
    <property type="molecule type" value="Genomic_DNA"/>
</dbReference>
<dbReference type="AlphaFoldDB" id="A0A7J9NFI8"/>
<name>A0A7J9NFI8_GOSSC</name>
<proteinExistence type="predicted"/>
<feature type="non-terminal residue" evidence="1">
    <location>
        <position position="1"/>
    </location>
</feature>
<sequence length="151" mass="16384">SWCIAAFVGKAPLKVLSYGGVCVKALLKVLIYSGVCGKAPLKVLSYSGVCVKAPLKILIYSGVCGKSAAKMRNNVIFDKPACNSSMLNRAIGKASELYVLPSTKHPTTNLHTELVPLFTIVMEDRSVEYIDKFQELGVSKRSYRDLSLPIA</sequence>
<organism evidence="1 2">
    <name type="scientific">Gossypium schwendimanii</name>
    <name type="common">Cotton</name>
    <dbReference type="NCBI Taxonomy" id="34291"/>
    <lineage>
        <taxon>Eukaryota</taxon>
        <taxon>Viridiplantae</taxon>
        <taxon>Streptophyta</taxon>
        <taxon>Embryophyta</taxon>
        <taxon>Tracheophyta</taxon>
        <taxon>Spermatophyta</taxon>
        <taxon>Magnoliopsida</taxon>
        <taxon>eudicotyledons</taxon>
        <taxon>Gunneridae</taxon>
        <taxon>Pentapetalae</taxon>
        <taxon>rosids</taxon>
        <taxon>malvids</taxon>
        <taxon>Malvales</taxon>
        <taxon>Malvaceae</taxon>
        <taxon>Malvoideae</taxon>
        <taxon>Gossypium</taxon>
    </lineage>
</organism>